<dbReference type="PANTHER" id="PTHR23082">
    <property type="entry name" value="TRANSCRIPTION INITIATION FACTOR IIIC TFIIIC , POLYPEPTIDE 3-RELATED"/>
    <property type="match status" value="1"/>
</dbReference>
<proteinExistence type="predicted"/>
<comment type="caution">
    <text evidence="2">The sequence shown here is derived from an EMBL/GenBank/DDBJ whole genome shotgun (WGS) entry which is preliminary data.</text>
</comment>
<dbReference type="GO" id="GO:0000127">
    <property type="term" value="C:transcription factor TFIIIC complex"/>
    <property type="evidence" value="ECO:0007669"/>
    <property type="project" value="TreeGrafter"/>
</dbReference>
<keyword evidence="3" id="KW-1185">Reference proteome</keyword>
<dbReference type="InterPro" id="IPR039340">
    <property type="entry name" value="Tfc4/TFIIIC-102/Sfc4"/>
</dbReference>
<dbReference type="InterPro" id="IPR011990">
    <property type="entry name" value="TPR-like_helical_dom_sf"/>
</dbReference>
<evidence type="ECO:0000313" key="3">
    <source>
        <dbReference type="Proteomes" id="UP000438699"/>
    </source>
</evidence>
<dbReference type="Gene3D" id="1.25.40.10">
    <property type="entry name" value="Tetratricopeptide repeat domain"/>
    <property type="match status" value="2"/>
</dbReference>
<dbReference type="SUPFAM" id="SSF48452">
    <property type="entry name" value="TPR-like"/>
    <property type="match status" value="1"/>
</dbReference>
<dbReference type="Proteomes" id="UP000438699">
    <property type="component" value="Unassembled WGS sequence"/>
</dbReference>
<name>A0A6N6NB31_9BACT</name>
<organism evidence="2 3">
    <name type="scientific">Pseudodesulfovibrio senegalensis</name>
    <dbReference type="NCBI Taxonomy" id="1721087"/>
    <lineage>
        <taxon>Bacteria</taxon>
        <taxon>Pseudomonadati</taxon>
        <taxon>Thermodesulfobacteriota</taxon>
        <taxon>Desulfovibrionia</taxon>
        <taxon>Desulfovibrionales</taxon>
        <taxon>Desulfovibrionaceae</taxon>
    </lineage>
</organism>
<accession>A0A6N6NB31</accession>
<dbReference type="PROSITE" id="PS50005">
    <property type="entry name" value="TPR"/>
    <property type="match status" value="1"/>
</dbReference>
<dbReference type="AlphaFoldDB" id="A0A6N6NB31"/>
<feature type="repeat" description="TPR" evidence="1">
    <location>
        <begin position="300"/>
        <end position="333"/>
    </location>
</feature>
<evidence type="ECO:0000256" key="1">
    <source>
        <dbReference type="PROSITE-ProRule" id="PRU00339"/>
    </source>
</evidence>
<dbReference type="OrthoDB" id="507476at2"/>
<reference evidence="2 3" key="1">
    <citation type="journal article" date="2017" name="Int. J. Syst. Evol. Microbiol.">
        <title>Desulfovibrio senegalensis sp. nov., a mesophilic sulfate reducer isolated from marine sediment.</title>
        <authorList>
            <person name="Thioye A."/>
            <person name="Gam Z.B.A."/>
            <person name="Mbengue M."/>
            <person name="Cayol J.L."/>
            <person name="Joseph-Bartoli M."/>
            <person name="Toure-Kane C."/>
            <person name="Labat M."/>
        </authorList>
    </citation>
    <scope>NUCLEOTIDE SEQUENCE [LARGE SCALE GENOMIC DNA]</scope>
    <source>
        <strain evidence="2 3">DSM 101509</strain>
    </source>
</reference>
<dbReference type="InterPro" id="IPR019734">
    <property type="entry name" value="TPR_rpt"/>
</dbReference>
<evidence type="ECO:0000313" key="2">
    <source>
        <dbReference type="EMBL" id="KAB1443817.1"/>
    </source>
</evidence>
<sequence>MSPILPTRPPKRERTPQTSREAVLFRKLFHRNRRGASEQDVRTANVIGAVSPPTQDTRAAINELSQVVRDDPEAVEIYLALGSLYRSQGEIERAIQIRNSLIVRSGLDPKLKARAFFELGRDFRRGGFLDRAEQAFNEARSIIGDNEEIHFEVARLQAERGHYRDAADSFGRLGQPLLRAHYLVRAAHDEYASGQESHGAKLLKYALRAFPGSVEAWLERIVQAYRNGSAAKMASAIVEAQALVEPGIRFVLFEGLLQEVARAERADDSGDQQHEWAEACSVADLVKVLRPKLEALEPDMLNHYYFGQMLLKNRDIDEAKDWFERALLLQPDFWLARLELFELSRSEQKLTPFFREQLTFFMDRAREVSRFYCGKCGLKRDTLFFVCPRCKSWHSIKFRTNFSQ</sequence>
<gene>
    <name evidence="2" type="ORF">F8A88_06180</name>
</gene>
<dbReference type="EMBL" id="WAIE01000001">
    <property type="protein sequence ID" value="KAB1443817.1"/>
    <property type="molecule type" value="Genomic_DNA"/>
</dbReference>
<dbReference type="Pfam" id="PF13432">
    <property type="entry name" value="TPR_16"/>
    <property type="match status" value="1"/>
</dbReference>
<dbReference type="SMART" id="SM00028">
    <property type="entry name" value="TPR"/>
    <property type="match status" value="3"/>
</dbReference>
<dbReference type="Pfam" id="PF13181">
    <property type="entry name" value="TPR_8"/>
    <property type="match status" value="1"/>
</dbReference>
<protein>
    <submittedName>
        <fullName evidence="2">Tetratricopeptide repeat protein</fullName>
    </submittedName>
</protein>
<dbReference type="PANTHER" id="PTHR23082:SF0">
    <property type="entry name" value="GENERAL TRANSCRIPTION FACTOR 3C POLYPEPTIDE 3"/>
    <property type="match status" value="1"/>
</dbReference>
<dbReference type="GO" id="GO:0006383">
    <property type="term" value="P:transcription by RNA polymerase III"/>
    <property type="evidence" value="ECO:0007669"/>
    <property type="project" value="InterPro"/>
</dbReference>
<keyword evidence="1" id="KW-0802">TPR repeat</keyword>